<accession>A0ABU4G6G9</accession>
<dbReference type="Gene3D" id="3.90.1720.10">
    <property type="entry name" value="endopeptidase domain like (from Nostoc punctiforme)"/>
    <property type="match status" value="1"/>
</dbReference>
<organism evidence="7 8">
    <name type="scientific">Sporosarcina saromensis</name>
    <dbReference type="NCBI Taxonomy" id="359365"/>
    <lineage>
        <taxon>Bacteria</taxon>
        <taxon>Bacillati</taxon>
        <taxon>Bacillota</taxon>
        <taxon>Bacilli</taxon>
        <taxon>Bacillales</taxon>
        <taxon>Caryophanaceae</taxon>
        <taxon>Sporosarcina</taxon>
    </lineage>
</organism>
<dbReference type="InterPro" id="IPR038765">
    <property type="entry name" value="Papain-like_cys_pep_sf"/>
</dbReference>
<keyword evidence="3" id="KW-0378">Hydrolase</keyword>
<evidence type="ECO:0000256" key="4">
    <source>
        <dbReference type="ARBA" id="ARBA00022807"/>
    </source>
</evidence>
<keyword evidence="5" id="KW-0732">Signal</keyword>
<feature type="domain" description="NlpC/P60" evidence="6">
    <location>
        <begin position="29"/>
        <end position="152"/>
    </location>
</feature>
<dbReference type="InterPro" id="IPR000064">
    <property type="entry name" value="NLP_P60_dom"/>
</dbReference>
<dbReference type="SUPFAM" id="SSF54001">
    <property type="entry name" value="Cysteine proteinases"/>
    <property type="match status" value="1"/>
</dbReference>
<keyword evidence="4" id="KW-0788">Thiol protease</keyword>
<feature type="chain" id="PRO_5046040158" evidence="5">
    <location>
        <begin position="32"/>
        <end position="161"/>
    </location>
</feature>
<dbReference type="RefSeq" id="WP_317942441.1">
    <property type="nucleotide sequence ID" value="NZ_JAUBDI010000003.1"/>
</dbReference>
<evidence type="ECO:0000256" key="1">
    <source>
        <dbReference type="ARBA" id="ARBA00007074"/>
    </source>
</evidence>
<dbReference type="PANTHER" id="PTHR47053">
    <property type="entry name" value="MUREIN DD-ENDOPEPTIDASE MEPH-RELATED"/>
    <property type="match status" value="1"/>
</dbReference>
<protein>
    <submittedName>
        <fullName evidence="7">C40 family peptidase</fullName>
    </submittedName>
</protein>
<comment type="similarity">
    <text evidence="1">Belongs to the peptidase C40 family.</text>
</comment>
<comment type="caution">
    <text evidence="7">The sequence shown here is derived from an EMBL/GenBank/DDBJ whole genome shotgun (WGS) entry which is preliminary data.</text>
</comment>
<reference evidence="7 8" key="1">
    <citation type="submission" date="2023-06" db="EMBL/GenBank/DDBJ databases">
        <title>Sporosarcina sp. nov., isolated from Korean traditional fermented seafood 'Jeotgal'.</title>
        <authorList>
            <person name="Yang A.I."/>
            <person name="Shin N.-R."/>
        </authorList>
    </citation>
    <scope>NUCLEOTIDE SEQUENCE [LARGE SCALE GENOMIC DNA]</scope>
    <source>
        <strain evidence="7 8">KCTC13119</strain>
    </source>
</reference>
<dbReference type="Pfam" id="PF00877">
    <property type="entry name" value="NLPC_P60"/>
    <property type="match status" value="1"/>
</dbReference>
<name>A0ABU4G6G9_9BACL</name>
<evidence type="ECO:0000259" key="6">
    <source>
        <dbReference type="PROSITE" id="PS51935"/>
    </source>
</evidence>
<keyword evidence="2" id="KW-0645">Protease</keyword>
<feature type="signal peptide" evidence="5">
    <location>
        <begin position="1"/>
        <end position="31"/>
    </location>
</feature>
<evidence type="ECO:0000313" key="8">
    <source>
        <dbReference type="Proteomes" id="UP001282284"/>
    </source>
</evidence>
<dbReference type="InterPro" id="IPR051202">
    <property type="entry name" value="Peptidase_C40"/>
</dbReference>
<dbReference type="PROSITE" id="PS51935">
    <property type="entry name" value="NLPC_P60"/>
    <property type="match status" value="1"/>
</dbReference>
<dbReference type="PANTHER" id="PTHR47053:SF1">
    <property type="entry name" value="MUREIN DD-ENDOPEPTIDASE MEPH-RELATED"/>
    <property type="match status" value="1"/>
</dbReference>
<evidence type="ECO:0000256" key="5">
    <source>
        <dbReference type="SAM" id="SignalP"/>
    </source>
</evidence>
<dbReference type="Proteomes" id="UP001282284">
    <property type="component" value="Unassembled WGS sequence"/>
</dbReference>
<proteinExistence type="inferred from homology"/>
<evidence type="ECO:0000256" key="3">
    <source>
        <dbReference type="ARBA" id="ARBA00022801"/>
    </source>
</evidence>
<evidence type="ECO:0000256" key="2">
    <source>
        <dbReference type="ARBA" id="ARBA00022670"/>
    </source>
</evidence>
<sequence length="161" mass="17137">MRILAQVQKSFVIFAVSIVLLVSPFASQAEASSITISDTAKSLKGIKYKYGGTTKAGFDCSGYIQYVFKQHDISLPRTSSGMHATGTKVNKADLLPGDLVFFNTSGKGVSHVGIYVGNGKFAHASSSKGVRVDALNDPYYWGDKYVGAKRINGATSVASTK</sequence>
<gene>
    <name evidence="7" type="ORF">QT711_05100</name>
</gene>
<keyword evidence="8" id="KW-1185">Reference proteome</keyword>
<dbReference type="EMBL" id="JAUBDI010000003">
    <property type="protein sequence ID" value="MDW0112554.1"/>
    <property type="molecule type" value="Genomic_DNA"/>
</dbReference>
<evidence type="ECO:0000313" key="7">
    <source>
        <dbReference type="EMBL" id="MDW0112554.1"/>
    </source>
</evidence>